<gene>
    <name evidence="5" type="ORF">DXG03_001653</name>
</gene>
<feature type="compositionally biased region" description="Polar residues" evidence="2">
    <location>
        <begin position="155"/>
        <end position="164"/>
    </location>
</feature>
<reference evidence="5" key="2">
    <citation type="submission" date="2021-10" db="EMBL/GenBank/DDBJ databases">
        <title>Phylogenomics reveals ancestral predisposition of the termite-cultivated fungus Termitomyces towards a domesticated lifestyle.</title>
        <authorList>
            <person name="Auxier B."/>
            <person name="Grum-Grzhimaylo A."/>
            <person name="Cardenas M.E."/>
            <person name="Lodge J.D."/>
            <person name="Laessoe T."/>
            <person name="Pedersen O."/>
            <person name="Smith M.E."/>
            <person name="Kuyper T.W."/>
            <person name="Franco-Molano E.A."/>
            <person name="Baroni T.J."/>
            <person name="Aanen D.K."/>
        </authorList>
    </citation>
    <scope>NUCLEOTIDE SEQUENCE</scope>
    <source>
        <strain evidence="5">AP01</strain>
        <tissue evidence="5">Mycelium</tissue>
    </source>
</reference>
<protein>
    <recommendedName>
        <fullName evidence="4">Yeast cell wall synthesis Kre9/Knh1-like N-terminal domain-containing protein</fullName>
    </recommendedName>
</protein>
<evidence type="ECO:0000256" key="3">
    <source>
        <dbReference type="SAM" id="SignalP"/>
    </source>
</evidence>
<sequence>MLYTRLAVAAAVAGAAVAEFQILSPGADVWWVAKSLNTLSWTCNDPSALATFTVLVANKDPKILTDPLAIIGVQNNFDCSKTITQDQLSAPAGTGYTIQFASTLNRTDVFATSQEFEIKPLGSSYPTSTPGLPAASPSTSGSGASSAPGANNTGTPSKDNNSAVASGSRTAAALAALAAAVAFAL</sequence>
<feature type="compositionally biased region" description="Low complexity" evidence="2">
    <location>
        <begin position="126"/>
        <end position="154"/>
    </location>
</feature>
<dbReference type="EMBL" id="JABCKV010000139">
    <property type="protein sequence ID" value="KAG5643041.1"/>
    <property type="molecule type" value="Genomic_DNA"/>
</dbReference>
<dbReference type="InterPro" id="IPR018466">
    <property type="entry name" value="Kre9/Knh1-like_N"/>
</dbReference>
<keyword evidence="1 3" id="KW-0732">Signal</keyword>
<evidence type="ECO:0000256" key="1">
    <source>
        <dbReference type="ARBA" id="ARBA00022729"/>
    </source>
</evidence>
<feature type="signal peptide" evidence="3">
    <location>
        <begin position="1"/>
        <end position="18"/>
    </location>
</feature>
<evidence type="ECO:0000313" key="5">
    <source>
        <dbReference type="EMBL" id="KAG5643041.1"/>
    </source>
</evidence>
<proteinExistence type="predicted"/>
<accession>A0A9P7G4Q1</accession>
<dbReference type="OrthoDB" id="2576580at2759"/>
<feature type="region of interest" description="Disordered" evidence="2">
    <location>
        <begin position="121"/>
        <end position="164"/>
    </location>
</feature>
<name>A0A9P7G4Q1_9AGAR</name>
<comment type="caution">
    <text evidence="5">The sequence shown here is derived from an EMBL/GenBank/DDBJ whole genome shotgun (WGS) entry which is preliminary data.</text>
</comment>
<dbReference type="Pfam" id="PF10342">
    <property type="entry name" value="Kre9_KNH"/>
    <property type="match status" value="1"/>
</dbReference>
<feature type="chain" id="PRO_5040360451" description="Yeast cell wall synthesis Kre9/Knh1-like N-terminal domain-containing protein" evidence="3">
    <location>
        <begin position="19"/>
        <end position="185"/>
    </location>
</feature>
<keyword evidence="6" id="KW-1185">Reference proteome</keyword>
<dbReference type="Proteomes" id="UP000775547">
    <property type="component" value="Unassembled WGS sequence"/>
</dbReference>
<dbReference type="AlphaFoldDB" id="A0A9P7G4Q1"/>
<evidence type="ECO:0000256" key="2">
    <source>
        <dbReference type="SAM" id="MobiDB-lite"/>
    </source>
</evidence>
<organism evidence="5 6">
    <name type="scientific">Asterophora parasitica</name>
    <dbReference type="NCBI Taxonomy" id="117018"/>
    <lineage>
        <taxon>Eukaryota</taxon>
        <taxon>Fungi</taxon>
        <taxon>Dikarya</taxon>
        <taxon>Basidiomycota</taxon>
        <taxon>Agaricomycotina</taxon>
        <taxon>Agaricomycetes</taxon>
        <taxon>Agaricomycetidae</taxon>
        <taxon>Agaricales</taxon>
        <taxon>Tricholomatineae</taxon>
        <taxon>Lyophyllaceae</taxon>
        <taxon>Asterophora</taxon>
    </lineage>
</organism>
<reference evidence="5" key="1">
    <citation type="submission" date="2020-07" db="EMBL/GenBank/DDBJ databases">
        <authorList>
            <person name="Nieuwenhuis M."/>
            <person name="Van De Peppel L.J.J."/>
        </authorList>
    </citation>
    <scope>NUCLEOTIDE SEQUENCE</scope>
    <source>
        <strain evidence="5">AP01</strain>
        <tissue evidence="5">Mycelium</tissue>
    </source>
</reference>
<feature type="domain" description="Yeast cell wall synthesis Kre9/Knh1-like N-terminal" evidence="4">
    <location>
        <begin position="25"/>
        <end position="118"/>
    </location>
</feature>
<evidence type="ECO:0000313" key="6">
    <source>
        <dbReference type="Proteomes" id="UP000775547"/>
    </source>
</evidence>
<evidence type="ECO:0000259" key="4">
    <source>
        <dbReference type="Pfam" id="PF10342"/>
    </source>
</evidence>